<evidence type="ECO:0000256" key="7">
    <source>
        <dbReference type="ARBA" id="ARBA00022958"/>
    </source>
</evidence>
<evidence type="ECO:0000256" key="1">
    <source>
        <dbReference type="ARBA" id="ARBA00000013"/>
    </source>
</evidence>
<sequence>MKYVCRTEAEEIYNELLNEYKFSLEQLIELSGLGAAQAIAEAFPLNSEMKSCLFAIGPGDNGAKGLACARHIKHFGYSPVIFLVSELLRPSFINFQNQCEMSDIPCLEELPEAEMIAENYSFIVDAIYGNNFHPPIRPNSAIVLDTLMKYKLPICCIDIPSGWDTDSGYLKNAIQPNVVISDIVPKYCVSTIDGIQHYLAGRILPPMLGEKYELNLPQYPGHFMYVKIN</sequence>
<keyword evidence="8" id="KW-0520">NAD</keyword>
<comment type="caution">
    <text evidence="11">The sequence shown here is derived from an EMBL/GenBank/DDBJ whole genome shotgun (WGS) entry which is preliminary data.</text>
</comment>
<keyword evidence="4" id="KW-0479">Metal-binding</keyword>
<accession>A0AAD8AG18</accession>
<dbReference type="Gene3D" id="3.40.50.10260">
    <property type="entry name" value="YjeF N-terminal domain"/>
    <property type="match status" value="1"/>
</dbReference>
<evidence type="ECO:0000313" key="12">
    <source>
        <dbReference type="Proteomes" id="UP001233999"/>
    </source>
</evidence>
<evidence type="ECO:0000256" key="5">
    <source>
        <dbReference type="ARBA" id="ARBA00022741"/>
    </source>
</evidence>
<keyword evidence="5" id="KW-0547">Nucleotide-binding</keyword>
<dbReference type="PROSITE" id="PS51385">
    <property type="entry name" value="YJEF_N"/>
    <property type="match status" value="1"/>
</dbReference>
<dbReference type="SUPFAM" id="SSF64153">
    <property type="entry name" value="YjeF N-terminal domain-like"/>
    <property type="match status" value="1"/>
</dbReference>
<dbReference type="InterPro" id="IPR032976">
    <property type="entry name" value="YJEFN_prot_NAXE-like"/>
</dbReference>
<comment type="catalytic activity">
    <reaction evidence="2">
        <text>(6R)-NADPHX = (6S)-NADPHX</text>
        <dbReference type="Rhea" id="RHEA:32227"/>
        <dbReference type="ChEBI" id="CHEBI:64076"/>
        <dbReference type="ChEBI" id="CHEBI:64077"/>
        <dbReference type="EC" id="5.1.99.6"/>
    </reaction>
</comment>
<dbReference type="GO" id="GO:0046872">
    <property type="term" value="F:metal ion binding"/>
    <property type="evidence" value="ECO:0007669"/>
    <property type="project" value="UniProtKB-KW"/>
</dbReference>
<dbReference type="PANTHER" id="PTHR13232">
    <property type="entry name" value="NAD(P)H-HYDRATE EPIMERASE"/>
    <property type="match status" value="1"/>
</dbReference>
<evidence type="ECO:0000313" key="11">
    <source>
        <dbReference type="EMBL" id="KAJ9598384.1"/>
    </source>
</evidence>
<feature type="domain" description="YjeF N-terminal" evidence="10">
    <location>
        <begin position="9"/>
        <end position="216"/>
    </location>
</feature>
<keyword evidence="9" id="KW-0413">Isomerase</keyword>
<dbReference type="GO" id="GO:0000166">
    <property type="term" value="F:nucleotide binding"/>
    <property type="evidence" value="ECO:0007669"/>
    <property type="project" value="UniProtKB-KW"/>
</dbReference>
<name>A0AAD8AG18_DIPPU</name>
<dbReference type="PANTHER" id="PTHR13232:SF10">
    <property type="entry name" value="NAD(P)H-HYDRATE EPIMERASE"/>
    <property type="match status" value="1"/>
</dbReference>
<protein>
    <recommendedName>
        <fullName evidence="3">NAD(P)H-hydrate epimerase</fullName>
        <ecNumber evidence="3">5.1.99.6</ecNumber>
    </recommendedName>
</protein>
<evidence type="ECO:0000256" key="8">
    <source>
        <dbReference type="ARBA" id="ARBA00023027"/>
    </source>
</evidence>
<evidence type="ECO:0000256" key="6">
    <source>
        <dbReference type="ARBA" id="ARBA00022857"/>
    </source>
</evidence>
<dbReference type="AlphaFoldDB" id="A0AAD8AG18"/>
<dbReference type="EC" id="5.1.99.6" evidence="3"/>
<evidence type="ECO:0000256" key="9">
    <source>
        <dbReference type="ARBA" id="ARBA00023235"/>
    </source>
</evidence>
<dbReference type="Pfam" id="PF03853">
    <property type="entry name" value="YjeF_N"/>
    <property type="match status" value="1"/>
</dbReference>
<evidence type="ECO:0000256" key="2">
    <source>
        <dbReference type="ARBA" id="ARBA00000909"/>
    </source>
</evidence>
<proteinExistence type="predicted"/>
<evidence type="ECO:0000256" key="4">
    <source>
        <dbReference type="ARBA" id="ARBA00022723"/>
    </source>
</evidence>
<dbReference type="Proteomes" id="UP001233999">
    <property type="component" value="Unassembled WGS sequence"/>
</dbReference>
<dbReference type="GO" id="GO:0005739">
    <property type="term" value="C:mitochondrion"/>
    <property type="evidence" value="ECO:0007669"/>
    <property type="project" value="TreeGrafter"/>
</dbReference>
<comment type="catalytic activity">
    <reaction evidence="1">
        <text>(6R)-NADHX = (6S)-NADHX</text>
        <dbReference type="Rhea" id="RHEA:32215"/>
        <dbReference type="ChEBI" id="CHEBI:64074"/>
        <dbReference type="ChEBI" id="CHEBI:64075"/>
        <dbReference type="EC" id="5.1.99.6"/>
    </reaction>
</comment>
<gene>
    <name evidence="11" type="ORF">L9F63_010906</name>
</gene>
<reference evidence="11" key="1">
    <citation type="journal article" date="2023" name="IScience">
        <title>Live-bearing cockroach genome reveals convergent evolutionary mechanisms linked to viviparity in insects and beyond.</title>
        <authorList>
            <person name="Fouks B."/>
            <person name="Harrison M.C."/>
            <person name="Mikhailova A.A."/>
            <person name="Marchal E."/>
            <person name="English S."/>
            <person name="Carruthers M."/>
            <person name="Jennings E.C."/>
            <person name="Chiamaka E.L."/>
            <person name="Frigard R.A."/>
            <person name="Pippel M."/>
            <person name="Attardo G.M."/>
            <person name="Benoit J.B."/>
            <person name="Bornberg-Bauer E."/>
            <person name="Tobe S.S."/>
        </authorList>
    </citation>
    <scope>NUCLEOTIDE SEQUENCE</scope>
    <source>
        <strain evidence="11">Stay&amp;Tobe</strain>
    </source>
</reference>
<dbReference type="NCBIfam" id="TIGR00197">
    <property type="entry name" value="yjeF_nterm"/>
    <property type="match status" value="1"/>
</dbReference>
<keyword evidence="12" id="KW-1185">Reference proteome</keyword>
<dbReference type="InterPro" id="IPR036652">
    <property type="entry name" value="YjeF_N_dom_sf"/>
</dbReference>
<dbReference type="InterPro" id="IPR004443">
    <property type="entry name" value="YjeF_N_dom"/>
</dbReference>
<evidence type="ECO:0000259" key="10">
    <source>
        <dbReference type="PROSITE" id="PS51385"/>
    </source>
</evidence>
<keyword evidence="7" id="KW-0630">Potassium</keyword>
<organism evidence="11 12">
    <name type="scientific">Diploptera punctata</name>
    <name type="common">Pacific beetle cockroach</name>
    <dbReference type="NCBI Taxonomy" id="6984"/>
    <lineage>
        <taxon>Eukaryota</taxon>
        <taxon>Metazoa</taxon>
        <taxon>Ecdysozoa</taxon>
        <taxon>Arthropoda</taxon>
        <taxon>Hexapoda</taxon>
        <taxon>Insecta</taxon>
        <taxon>Pterygota</taxon>
        <taxon>Neoptera</taxon>
        <taxon>Polyneoptera</taxon>
        <taxon>Dictyoptera</taxon>
        <taxon>Blattodea</taxon>
        <taxon>Blaberoidea</taxon>
        <taxon>Blaberidae</taxon>
        <taxon>Diplopterinae</taxon>
        <taxon>Diploptera</taxon>
    </lineage>
</organism>
<dbReference type="EMBL" id="JASPKZ010001222">
    <property type="protein sequence ID" value="KAJ9598384.1"/>
    <property type="molecule type" value="Genomic_DNA"/>
</dbReference>
<dbReference type="GO" id="GO:0052856">
    <property type="term" value="F:NAD(P)HX epimerase activity"/>
    <property type="evidence" value="ECO:0007669"/>
    <property type="project" value="UniProtKB-EC"/>
</dbReference>
<evidence type="ECO:0000256" key="3">
    <source>
        <dbReference type="ARBA" id="ARBA00012228"/>
    </source>
</evidence>
<keyword evidence="6" id="KW-0521">NADP</keyword>
<reference evidence="11" key="2">
    <citation type="submission" date="2023-05" db="EMBL/GenBank/DDBJ databases">
        <authorList>
            <person name="Fouks B."/>
        </authorList>
    </citation>
    <scope>NUCLEOTIDE SEQUENCE</scope>
    <source>
        <strain evidence="11">Stay&amp;Tobe</strain>
        <tissue evidence="11">Testes</tissue>
    </source>
</reference>